<protein>
    <recommendedName>
        <fullName evidence="2">Nucleotidyl transferase AbiEii/AbiGii toxin family protein</fullName>
    </recommendedName>
</protein>
<reference evidence="1" key="1">
    <citation type="journal article" date="2014" name="Front. Microbiol.">
        <title>High frequency of phylogenetically diverse reductive dehalogenase-homologous genes in deep subseafloor sedimentary metagenomes.</title>
        <authorList>
            <person name="Kawai M."/>
            <person name="Futagami T."/>
            <person name="Toyoda A."/>
            <person name="Takaki Y."/>
            <person name="Nishi S."/>
            <person name="Hori S."/>
            <person name="Arai W."/>
            <person name="Tsubouchi T."/>
            <person name="Morono Y."/>
            <person name="Uchiyama I."/>
            <person name="Ito T."/>
            <person name="Fujiyama A."/>
            <person name="Inagaki F."/>
            <person name="Takami H."/>
        </authorList>
    </citation>
    <scope>NUCLEOTIDE SEQUENCE</scope>
    <source>
        <strain evidence="1">Expedition CK06-06</strain>
    </source>
</reference>
<dbReference type="EMBL" id="BARS01030157">
    <property type="protein sequence ID" value="GAG18547.1"/>
    <property type="molecule type" value="Genomic_DNA"/>
</dbReference>
<evidence type="ECO:0008006" key="2">
    <source>
        <dbReference type="Google" id="ProtNLM"/>
    </source>
</evidence>
<comment type="caution">
    <text evidence="1">The sequence shown here is derived from an EMBL/GenBank/DDBJ whole genome shotgun (WGS) entry which is preliminary data.</text>
</comment>
<organism evidence="1">
    <name type="scientific">marine sediment metagenome</name>
    <dbReference type="NCBI Taxonomy" id="412755"/>
    <lineage>
        <taxon>unclassified sequences</taxon>
        <taxon>metagenomes</taxon>
        <taxon>ecological metagenomes</taxon>
    </lineage>
</organism>
<dbReference type="AlphaFoldDB" id="X0W5I4"/>
<evidence type="ECO:0000313" key="1">
    <source>
        <dbReference type="EMBL" id="GAG18547.1"/>
    </source>
</evidence>
<proteinExistence type="predicted"/>
<dbReference type="Pfam" id="PF08843">
    <property type="entry name" value="AbiEii"/>
    <property type="match status" value="1"/>
</dbReference>
<feature type="non-terminal residue" evidence="1">
    <location>
        <position position="1"/>
    </location>
</feature>
<gene>
    <name evidence="1" type="ORF">S01H1_47054</name>
</gene>
<accession>X0W5I4</accession>
<feature type="non-terminal residue" evidence="1">
    <location>
        <position position="263"/>
    </location>
</feature>
<name>X0W5I4_9ZZZZ</name>
<sequence length="263" mass="29587">AHAKEMGIEAQMMLERFALQRLLYRLSKSAHAERFVLKGAQLMLLWMGETVRPTRDADLLSLGDLSDDSLVGIFRGLCTLHVESDGMEYLADTLSLAAIRRENVYGGRRVTLEARLGNARLHLQIDIAIGDVITPEPEWVELPGLLDFPSPYLLSYPPETSIAEKVETMVSLGLLNSRLRDYFDIFVLAERKAFDGSILTEAVRRTFERRGTSIPDDLPPCLSTEFAEEPGKQTQWVSFHRKLDKPLVPEDLASVVERIASFV</sequence>
<dbReference type="InterPro" id="IPR014942">
    <property type="entry name" value="AbiEii"/>
</dbReference>